<comment type="caution">
    <text evidence="1">The sequence shown here is derived from an EMBL/GenBank/DDBJ whole genome shotgun (WGS) entry which is preliminary data.</text>
</comment>
<organism evidence="1 2">
    <name type="scientific">Pistacia atlantica</name>
    <dbReference type="NCBI Taxonomy" id="434234"/>
    <lineage>
        <taxon>Eukaryota</taxon>
        <taxon>Viridiplantae</taxon>
        <taxon>Streptophyta</taxon>
        <taxon>Embryophyta</taxon>
        <taxon>Tracheophyta</taxon>
        <taxon>Spermatophyta</taxon>
        <taxon>Magnoliopsida</taxon>
        <taxon>eudicotyledons</taxon>
        <taxon>Gunneridae</taxon>
        <taxon>Pentapetalae</taxon>
        <taxon>rosids</taxon>
        <taxon>malvids</taxon>
        <taxon>Sapindales</taxon>
        <taxon>Anacardiaceae</taxon>
        <taxon>Pistacia</taxon>
    </lineage>
</organism>
<evidence type="ECO:0000313" key="1">
    <source>
        <dbReference type="EMBL" id="KAJ0083551.1"/>
    </source>
</evidence>
<sequence length="66" mass="7410">MLASATGGVKKPHCFRLGTVALREIRKYQKSIRAFDWGLQVFVVLDKEDNSRNCLFGSLLGCVDFC</sequence>
<protein>
    <submittedName>
        <fullName evidence="1">Uncharacterized protein</fullName>
    </submittedName>
</protein>
<accession>A0ACC1ACT9</accession>
<dbReference type="EMBL" id="CM047907">
    <property type="protein sequence ID" value="KAJ0083551.1"/>
    <property type="molecule type" value="Genomic_DNA"/>
</dbReference>
<proteinExistence type="predicted"/>
<evidence type="ECO:0000313" key="2">
    <source>
        <dbReference type="Proteomes" id="UP001164250"/>
    </source>
</evidence>
<keyword evidence="2" id="KW-1185">Reference proteome</keyword>
<gene>
    <name evidence="1" type="ORF">Patl1_30286</name>
</gene>
<name>A0ACC1ACT9_9ROSI</name>
<reference evidence="2" key="1">
    <citation type="journal article" date="2023" name="G3 (Bethesda)">
        <title>Genome assembly and association tests identify interacting loci associated with vigor, precocity, and sex in interspecific pistachio rootstocks.</title>
        <authorList>
            <person name="Palmer W."/>
            <person name="Jacygrad E."/>
            <person name="Sagayaradj S."/>
            <person name="Cavanaugh K."/>
            <person name="Han R."/>
            <person name="Bertier L."/>
            <person name="Beede B."/>
            <person name="Kafkas S."/>
            <person name="Golino D."/>
            <person name="Preece J."/>
            <person name="Michelmore R."/>
        </authorList>
    </citation>
    <scope>NUCLEOTIDE SEQUENCE [LARGE SCALE GENOMIC DNA]</scope>
</reference>
<dbReference type="Proteomes" id="UP001164250">
    <property type="component" value="Chromosome 11"/>
</dbReference>